<organism evidence="3 4">
    <name type="scientific">Epicoccum nigrum</name>
    <name type="common">Soil fungus</name>
    <name type="synonym">Epicoccum purpurascens</name>
    <dbReference type="NCBI Taxonomy" id="105696"/>
    <lineage>
        <taxon>Eukaryota</taxon>
        <taxon>Fungi</taxon>
        <taxon>Dikarya</taxon>
        <taxon>Ascomycota</taxon>
        <taxon>Pezizomycotina</taxon>
        <taxon>Dothideomycetes</taxon>
        <taxon>Pleosporomycetidae</taxon>
        <taxon>Pleosporales</taxon>
        <taxon>Pleosporineae</taxon>
        <taxon>Didymellaceae</taxon>
        <taxon>Epicoccum</taxon>
    </lineage>
</organism>
<proteinExistence type="inferred from homology"/>
<name>A0A1Y2LM88_EPING</name>
<evidence type="ECO:0000256" key="2">
    <source>
        <dbReference type="ARBA" id="ARBA00023002"/>
    </source>
</evidence>
<dbReference type="STRING" id="105696.A0A1Y2LM88"/>
<evidence type="ECO:0000313" key="4">
    <source>
        <dbReference type="Proteomes" id="UP000193240"/>
    </source>
</evidence>
<dbReference type="InParanoid" id="A0A1Y2LM88"/>
<dbReference type="CDD" id="cd05233">
    <property type="entry name" value="SDR_c"/>
    <property type="match status" value="1"/>
</dbReference>
<dbReference type="Proteomes" id="UP000193240">
    <property type="component" value="Unassembled WGS sequence"/>
</dbReference>
<evidence type="ECO:0000256" key="1">
    <source>
        <dbReference type="ARBA" id="ARBA00006484"/>
    </source>
</evidence>
<dbReference type="Pfam" id="PF00106">
    <property type="entry name" value="adh_short"/>
    <property type="match status" value="1"/>
</dbReference>
<dbReference type="InterPro" id="IPR002347">
    <property type="entry name" value="SDR_fam"/>
</dbReference>
<dbReference type="AlphaFoldDB" id="A0A1Y2LM88"/>
<sequence>MTCYHWRKLRIYAIFEPAPPRGCSRQDGRIGSHRHVKSAQGVTHAYKQTSTIRFHPILSDMTSIPAETGYAYVGFENLHNDIYPAISAEQNTSLHQPDKVVLITGAGRGIGRAIALQYAHAKVASIILCARTASQLDEVASAIKAINSEIRVQKHSVDVASESAVAALAEDIAKKEDRLDILVNNAGYSARWTPLHLSEPTDWWRSFEVNLKGPYLMTRAFLPLLLKTAEKTGHVDVVNLASIGAHQVNAVASNYTMSKLAVCRLTENIDVGYRDKSISAVSVNPGGVETELASQEIDILKPYLNDTAELPGGFIVWLTAEPRKWLSGRYVAAPWDVEALEKKRDEIVADDKLKVKLVV</sequence>
<protein>
    <submittedName>
        <fullName evidence="3">Uncharacterized protein</fullName>
    </submittedName>
</protein>
<dbReference type="SUPFAM" id="SSF51735">
    <property type="entry name" value="NAD(P)-binding Rossmann-fold domains"/>
    <property type="match status" value="1"/>
</dbReference>
<reference evidence="3 4" key="1">
    <citation type="journal article" date="2017" name="Genome Announc.">
        <title>Genome sequence of the saprophytic ascomycete Epicoccum nigrum ICMP 19927 strain isolated from New Zealand.</title>
        <authorList>
            <person name="Fokin M."/>
            <person name="Fleetwood D."/>
            <person name="Weir B.S."/>
            <person name="Villas-Boas S.G."/>
        </authorList>
    </citation>
    <scope>NUCLEOTIDE SEQUENCE [LARGE SCALE GENOMIC DNA]</scope>
    <source>
        <strain evidence="3 4">ICMP 19927</strain>
    </source>
</reference>
<dbReference type="Gene3D" id="3.40.50.720">
    <property type="entry name" value="NAD(P)-binding Rossmann-like Domain"/>
    <property type="match status" value="1"/>
</dbReference>
<dbReference type="PANTHER" id="PTHR42901:SF1">
    <property type="entry name" value="ALCOHOL DEHYDROGENASE"/>
    <property type="match status" value="1"/>
</dbReference>
<dbReference type="EMBL" id="KZ107856">
    <property type="protein sequence ID" value="OSS44719.1"/>
    <property type="molecule type" value="Genomic_DNA"/>
</dbReference>
<dbReference type="GO" id="GO:0016491">
    <property type="term" value="F:oxidoreductase activity"/>
    <property type="evidence" value="ECO:0007669"/>
    <property type="project" value="UniProtKB-KW"/>
</dbReference>
<dbReference type="InterPro" id="IPR036291">
    <property type="entry name" value="NAD(P)-bd_dom_sf"/>
</dbReference>
<accession>A0A1Y2LM88</accession>
<dbReference type="PANTHER" id="PTHR42901">
    <property type="entry name" value="ALCOHOL DEHYDROGENASE"/>
    <property type="match status" value="1"/>
</dbReference>
<gene>
    <name evidence="3" type="ORF">B5807_10453</name>
</gene>
<dbReference type="OMA" id="AGCLEEW"/>
<comment type="similarity">
    <text evidence="1">Belongs to the short-chain dehydrogenases/reductases (SDR) family.</text>
</comment>
<dbReference type="PRINTS" id="PR00081">
    <property type="entry name" value="GDHRDH"/>
</dbReference>
<evidence type="ECO:0000313" key="3">
    <source>
        <dbReference type="EMBL" id="OSS44719.1"/>
    </source>
</evidence>
<keyword evidence="4" id="KW-1185">Reference proteome</keyword>
<keyword evidence="2" id="KW-0560">Oxidoreductase</keyword>